<dbReference type="GeneID" id="72066432"/>
<reference evidence="2" key="1">
    <citation type="submission" date="2021-11" db="EMBL/GenBank/DDBJ databases">
        <title>Purpureocillium_takamizusanense_genome.</title>
        <authorList>
            <person name="Nguyen N.-H."/>
        </authorList>
    </citation>
    <scope>NUCLEOTIDE SEQUENCE</scope>
    <source>
        <strain evidence="2">PT3</strain>
    </source>
</reference>
<proteinExistence type="predicted"/>
<feature type="compositionally biased region" description="Polar residues" evidence="1">
    <location>
        <begin position="87"/>
        <end position="99"/>
    </location>
</feature>
<dbReference type="AlphaFoldDB" id="A0A9Q8QG04"/>
<keyword evidence="3" id="KW-1185">Reference proteome</keyword>
<feature type="region of interest" description="Disordered" evidence="1">
    <location>
        <begin position="1"/>
        <end position="113"/>
    </location>
</feature>
<evidence type="ECO:0000256" key="1">
    <source>
        <dbReference type="SAM" id="MobiDB-lite"/>
    </source>
</evidence>
<accession>A0A9Q8QG04</accession>
<sequence length="113" mass="12219">MGSTAEARKQDATGPGRRGHARSNDNTTTRAGGIPRATTADGMTDKEIRVPSYCTLSRTRRRATHLGAQDGPAHNEQPAREKKNTKKTNTPSRQTNTAVPGTRGRRSKKISPP</sequence>
<name>A0A9Q8QG04_9HYPO</name>
<dbReference type="KEGG" id="ptkz:JDV02_004478"/>
<feature type="compositionally biased region" description="Basic residues" evidence="1">
    <location>
        <begin position="103"/>
        <end position="113"/>
    </location>
</feature>
<feature type="compositionally biased region" description="Basic and acidic residues" evidence="1">
    <location>
        <begin position="1"/>
        <end position="11"/>
    </location>
</feature>
<gene>
    <name evidence="2" type="ORF">JDV02_004478</name>
</gene>
<organism evidence="2 3">
    <name type="scientific">Purpureocillium takamizusanense</name>
    <dbReference type="NCBI Taxonomy" id="2060973"/>
    <lineage>
        <taxon>Eukaryota</taxon>
        <taxon>Fungi</taxon>
        <taxon>Dikarya</taxon>
        <taxon>Ascomycota</taxon>
        <taxon>Pezizomycotina</taxon>
        <taxon>Sordariomycetes</taxon>
        <taxon>Hypocreomycetidae</taxon>
        <taxon>Hypocreales</taxon>
        <taxon>Ophiocordycipitaceae</taxon>
        <taxon>Purpureocillium</taxon>
    </lineage>
</organism>
<evidence type="ECO:0000313" key="2">
    <source>
        <dbReference type="EMBL" id="UNI18194.1"/>
    </source>
</evidence>
<dbReference type="Proteomes" id="UP000829364">
    <property type="component" value="Chromosome 3"/>
</dbReference>
<dbReference type="EMBL" id="CP086356">
    <property type="protein sequence ID" value="UNI18194.1"/>
    <property type="molecule type" value="Genomic_DNA"/>
</dbReference>
<dbReference type="RefSeq" id="XP_047841675.1">
    <property type="nucleotide sequence ID" value="XM_047985698.1"/>
</dbReference>
<evidence type="ECO:0000313" key="3">
    <source>
        <dbReference type="Proteomes" id="UP000829364"/>
    </source>
</evidence>
<protein>
    <submittedName>
        <fullName evidence="2">Uncharacterized protein</fullName>
    </submittedName>
</protein>